<keyword evidence="2" id="KW-1185">Reference proteome</keyword>
<sequence length="113" mass="12269">MGKRTSIVAFPSSSASPSIVRKSTVPSTKPTAIRSFLSALVDILVEEIASLVLLHLNRLEERLEVTRTSPMEGQGLLVPLDGGFHLKVGLVTDAVVEEVETDLRRSKINNQTC</sequence>
<reference evidence="1" key="1">
    <citation type="submission" date="2023-10" db="EMBL/GenBank/DDBJ databases">
        <title>Genome assembly of Pristionchus species.</title>
        <authorList>
            <person name="Yoshida K."/>
            <person name="Sommer R.J."/>
        </authorList>
    </citation>
    <scope>NUCLEOTIDE SEQUENCE</scope>
    <source>
        <strain evidence="1">RS0144</strain>
    </source>
</reference>
<evidence type="ECO:0000313" key="2">
    <source>
        <dbReference type="Proteomes" id="UP001432027"/>
    </source>
</evidence>
<name>A0AAV5T1G3_9BILA</name>
<evidence type="ECO:0000313" key="1">
    <source>
        <dbReference type="EMBL" id="GMS87419.1"/>
    </source>
</evidence>
<organism evidence="1 2">
    <name type="scientific">Pristionchus entomophagus</name>
    <dbReference type="NCBI Taxonomy" id="358040"/>
    <lineage>
        <taxon>Eukaryota</taxon>
        <taxon>Metazoa</taxon>
        <taxon>Ecdysozoa</taxon>
        <taxon>Nematoda</taxon>
        <taxon>Chromadorea</taxon>
        <taxon>Rhabditida</taxon>
        <taxon>Rhabditina</taxon>
        <taxon>Diplogasteromorpha</taxon>
        <taxon>Diplogasteroidea</taxon>
        <taxon>Neodiplogasteridae</taxon>
        <taxon>Pristionchus</taxon>
    </lineage>
</organism>
<proteinExistence type="predicted"/>
<protein>
    <submittedName>
        <fullName evidence="1">Uncharacterized protein</fullName>
    </submittedName>
</protein>
<dbReference type="Proteomes" id="UP001432027">
    <property type="component" value="Unassembled WGS sequence"/>
</dbReference>
<dbReference type="AlphaFoldDB" id="A0AAV5T1G3"/>
<feature type="non-terminal residue" evidence="1">
    <location>
        <position position="113"/>
    </location>
</feature>
<gene>
    <name evidence="1" type="ORF">PENTCL1PPCAC_9594</name>
</gene>
<accession>A0AAV5T1G3</accession>
<comment type="caution">
    <text evidence="1">The sequence shown here is derived from an EMBL/GenBank/DDBJ whole genome shotgun (WGS) entry which is preliminary data.</text>
</comment>
<dbReference type="EMBL" id="BTSX01000003">
    <property type="protein sequence ID" value="GMS87419.1"/>
    <property type="molecule type" value="Genomic_DNA"/>
</dbReference>